<dbReference type="InterPro" id="IPR037523">
    <property type="entry name" value="VOC_core"/>
</dbReference>
<dbReference type="RefSeq" id="WP_198420015.1">
    <property type="nucleotide sequence ID" value="NZ_AP014940.1"/>
</dbReference>
<dbReference type="KEGG" id="lem:LEN_0440"/>
<dbReference type="EMBL" id="AP014940">
    <property type="protein sequence ID" value="BAV95927.1"/>
    <property type="molecule type" value="Genomic_DNA"/>
</dbReference>
<dbReference type="SUPFAM" id="SSF54593">
    <property type="entry name" value="Glyoxalase/Bleomycin resistance protein/Dihydroxybiphenyl dioxygenase"/>
    <property type="match status" value="1"/>
</dbReference>
<sequence>MSATDLTRAPQWHFDHLNLRGRADDAALARLFGDVMGLRPGYRPPFPFPGQWLYRGDEAWLHLVQPSSSQDSQPQLGHIAFRTDQPAAALIERVRAAGLAHEVAVVPEQGEVQVFVPLPGGLVIELDAPADAAYVGDGVYRSRLARRGA</sequence>
<organism evidence="2 3">
    <name type="scientific">Lysobacter enzymogenes</name>
    <dbReference type="NCBI Taxonomy" id="69"/>
    <lineage>
        <taxon>Bacteria</taxon>
        <taxon>Pseudomonadati</taxon>
        <taxon>Pseudomonadota</taxon>
        <taxon>Gammaproteobacteria</taxon>
        <taxon>Lysobacterales</taxon>
        <taxon>Lysobacteraceae</taxon>
        <taxon>Lysobacter</taxon>
    </lineage>
</organism>
<dbReference type="PROSITE" id="PS51819">
    <property type="entry name" value="VOC"/>
    <property type="match status" value="1"/>
</dbReference>
<accession>A0AAU9ACQ9</accession>
<protein>
    <recommendedName>
        <fullName evidence="1">VOC domain-containing protein</fullName>
    </recommendedName>
</protein>
<dbReference type="Gene3D" id="3.10.180.10">
    <property type="entry name" value="2,3-Dihydroxybiphenyl 1,2-Dioxygenase, domain 1"/>
    <property type="match status" value="1"/>
</dbReference>
<dbReference type="Proteomes" id="UP000218824">
    <property type="component" value="Chromosome"/>
</dbReference>
<evidence type="ECO:0000313" key="2">
    <source>
        <dbReference type="EMBL" id="BAV95927.1"/>
    </source>
</evidence>
<dbReference type="GeneID" id="83062353"/>
<dbReference type="InterPro" id="IPR029068">
    <property type="entry name" value="Glyas_Bleomycin-R_OHBP_Dase"/>
</dbReference>
<dbReference type="AlphaFoldDB" id="A0AAU9ACQ9"/>
<gene>
    <name evidence="2" type="ORF">LEN_0440</name>
</gene>
<evidence type="ECO:0000259" key="1">
    <source>
        <dbReference type="PROSITE" id="PS51819"/>
    </source>
</evidence>
<name>A0AAU9ACQ9_LYSEN</name>
<evidence type="ECO:0000313" key="3">
    <source>
        <dbReference type="Proteomes" id="UP000218824"/>
    </source>
</evidence>
<feature type="domain" description="VOC" evidence="1">
    <location>
        <begin position="13"/>
        <end position="129"/>
    </location>
</feature>
<reference evidence="2 3" key="1">
    <citation type="journal article" date="2017" name="DNA Res.">
        <title>Complete genome sequence and expression profile of the commercial lytic enzyme producer Lysobacter enzymogenes M497-1.</title>
        <authorList>
            <person name="Takami H."/>
            <person name="Toyoda A."/>
            <person name="Uchiyama I."/>
            <person name="Itoh T."/>
            <person name="Takaki Y."/>
            <person name="Arai W."/>
            <person name="Nishi S."/>
            <person name="Kawai M."/>
            <person name="Shinya K."/>
            <person name="Ikeda H."/>
        </authorList>
    </citation>
    <scope>NUCLEOTIDE SEQUENCE [LARGE SCALE GENOMIC DNA]</scope>
    <source>
        <strain evidence="2 3">M497-1</strain>
    </source>
</reference>
<proteinExistence type="predicted"/>